<organism evidence="8 9">
    <name type="scientific">Laticauda laticaudata</name>
    <name type="common">Blue-ringed sea krait</name>
    <name type="synonym">Blue-lipped sea krait</name>
    <dbReference type="NCBI Taxonomy" id="8630"/>
    <lineage>
        <taxon>Eukaryota</taxon>
        <taxon>Metazoa</taxon>
        <taxon>Chordata</taxon>
        <taxon>Craniata</taxon>
        <taxon>Vertebrata</taxon>
        <taxon>Euteleostomi</taxon>
        <taxon>Lepidosauria</taxon>
        <taxon>Squamata</taxon>
        <taxon>Bifurcata</taxon>
        <taxon>Unidentata</taxon>
        <taxon>Episquamata</taxon>
        <taxon>Toxicofera</taxon>
        <taxon>Serpentes</taxon>
        <taxon>Colubroidea</taxon>
        <taxon>Elapidae</taxon>
        <taxon>Laticaudinae</taxon>
        <taxon>Laticauda</taxon>
    </lineage>
</organism>
<evidence type="ECO:0000256" key="4">
    <source>
        <dbReference type="ARBA" id="ARBA00022737"/>
    </source>
</evidence>
<comment type="subcellular location">
    <subcellularLocation>
        <location evidence="1">Cytoplasmic vesicle membrane</location>
        <topology evidence="1">Multi-pass membrane protein</topology>
    </subcellularLocation>
    <subcellularLocation>
        <location evidence="2">Golgi apparatus membrane</location>
        <topology evidence="2">Multi-pass membrane protein</topology>
    </subcellularLocation>
</comment>
<dbReference type="SUPFAM" id="SSF48403">
    <property type="entry name" value="Ankyrin repeat"/>
    <property type="match status" value="1"/>
</dbReference>
<dbReference type="GO" id="GO:0000139">
    <property type="term" value="C:Golgi membrane"/>
    <property type="evidence" value="ECO:0007669"/>
    <property type="project" value="UniProtKB-SubCell"/>
</dbReference>
<dbReference type="SMART" id="SM00248">
    <property type="entry name" value="ANK"/>
    <property type="match status" value="2"/>
</dbReference>
<evidence type="ECO:0008006" key="10">
    <source>
        <dbReference type="Google" id="ProtNLM"/>
    </source>
</evidence>
<evidence type="ECO:0000256" key="5">
    <source>
        <dbReference type="ARBA" id="ARBA00023034"/>
    </source>
</evidence>
<dbReference type="Gene3D" id="1.25.40.20">
    <property type="entry name" value="Ankyrin repeat-containing domain"/>
    <property type="match status" value="1"/>
</dbReference>
<evidence type="ECO:0000313" key="9">
    <source>
        <dbReference type="Proteomes" id="UP000694406"/>
    </source>
</evidence>
<protein>
    <recommendedName>
        <fullName evidence="10">Ankyrin repeat domain-containing protein</fullName>
    </recommendedName>
</protein>
<dbReference type="PANTHER" id="PTHR24161">
    <property type="entry name" value="ANK_REP_REGION DOMAIN-CONTAINING PROTEIN-RELATED"/>
    <property type="match status" value="1"/>
</dbReference>
<keyword evidence="5" id="KW-0333">Golgi apparatus</keyword>
<evidence type="ECO:0000256" key="2">
    <source>
        <dbReference type="ARBA" id="ARBA00004653"/>
    </source>
</evidence>
<dbReference type="Proteomes" id="UP000694406">
    <property type="component" value="Unplaced"/>
</dbReference>
<dbReference type="GeneTree" id="ENSGT00530000063074"/>
<evidence type="ECO:0000256" key="6">
    <source>
        <dbReference type="ARBA" id="ARBA00023043"/>
    </source>
</evidence>
<reference evidence="8" key="2">
    <citation type="submission" date="2025-09" db="UniProtKB">
        <authorList>
            <consortium name="Ensembl"/>
        </authorList>
    </citation>
    <scope>IDENTIFICATION</scope>
</reference>
<keyword evidence="4" id="KW-0677">Repeat</keyword>
<dbReference type="GO" id="GO:0030659">
    <property type="term" value="C:cytoplasmic vesicle membrane"/>
    <property type="evidence" value="ECO:0007669"/>
    <property type="project" value="UniProtKB-SubCell"/>
</dbReference>
<feature type="repeat" description="ANK" evidence="7">
    <location>
        <begin position="18"/>
        <end position="42"/>
    </location>
</feature>
<proteinExistence type="inferred from homology"/>
<keyword evidence="9" id="KW-1185">Reference proteome</keyword>
<dbReference type="Pfam" id="PF12796">
    <property type="entry name" value="Ank_2"/>
    <property type="match status" value="1"/>
</dbReference>
<evidence type="ECO:0000256" key="3">
    <source>
        <dbReference type="ARBA" id="ARBA00010104"/>
    </source>
</evidence>
<evidence type="ECO:0000256" key="1">
    <source>
        <dbReference type="ARBA" id="ARBA00004439"/>
    </source>
</evidence>
<dbReference type="AlphaFoldDB" id="A0A8C5SPN7"/>
<keyword evidence="6 7" id="KW-0040">ANK repeat</keyword>
<dbReference type="PROSITE" id="PS50088">
    <property type="entry name" value="ANK_REPEAT"/>
    <property type="match status" value="2"/>
</dbReference>
<name>A0A8C5SPN7_LATLA</name>
<comment type="similarity">
    <text evidence="3">Belongs to the DHHC palmitoyltransferase family. AKR/ZDHHC17 subfamily.</text>
</comment>
<evidence type="ECO:0000313" key="8">
    <source>
        <dbReference type="Ensembl" id="ENSLLTP00000021692.1"/>
    </source>
</evidence>
<dbReference type="PROSITE" id="PS50297">
    <property type="entry name" value="ANK_REP_REGION"/>
    <property type="match status" value="2"/>
</dbReference>
<feature type="repeat" description="ANK" evidence="7">
    <location>
        <begin position="69"/>
        <end position="101"/>
    </location>
</feature>
<dbReference type="PANTHER" id="PTHR24161:SF16">
    <property type="entry name" value="PALMITOYLTRANSFERASE ZDHHC13"/>
    <property type="match status" value="1"/>
</dbReference>
<dbReference type="InterPro" id="IPR036770">
    <property type="entry name" value="Ankyrin_rpt-contain_sf"/>
</dbReference>
<sequence>VVILLLKCGADPTLIDGEGYSSLHLAVLFQHMPIIAYLISKGQVCGFMREPTHFLVKFNPSVNAVDNIEKNTALHWAVIAGNVNAIDVLLDAGSSLDIKNVKVFYFHY</sequence>
<evidence type="ECO:0000256" key="7">
    <source>
        <dbReference type="PROSITE-ProRule" id="PRU00023"/>
    </source>
</evidence>
<dbReference type="Ensembl" id="ENSLLTT00000022496.1">
    <property type="protein sequence ID" value="ENSLLTP00000021692.1"/>
    <property type="gene ID" value="ENSLLTG00000016177.1"/>
</dbReference>
<dbReference type="InterPro" id="IPR002110">
    <property type="entry name" value="Ankyrin_rpt"/>
</dbReference>
<reference evidence="8" key="1">
    <citation type="submission" date="2025-08" db="UniProtKB">
        <authorList>
            <consortium name="Ensembl"/>
        </authorList>
    </citation>
    <scope>IDENTIFICATION</scope>
</reference>
<accession>A0A8C5SPN7</accession>